<dbReference type="InterPro" id="IPR007712">
    <property type="entry name" value="RelE/ParE_toxin"/>
</dbReference>
<dbReference type="Gene3D" id="3.30.2310.20">
    <property type="entry name" value="RelE-like"/>
    <property type="match status" value="1"/>
</dbReference>
<evidence type="ECO:0000313" key="4">
    <source>
        <dbReference type="Proteomes" id="UP000265882"/>
    </source>
</evidence>
<keyword evidence="2" id="KW-1277">Toxin-antitoxin system</keyword>
<comment type="similarity">
    <text evidence="1">Belongs to the RelE toxin family.</text>
</comment>
<dbReference type="Pfam" id="PF05016">
    <property type="entry name" value="ParE_toxin"/>
    <property type="match status" value="1"/>
</dbReference>
<evidence type="ECO:0000256" key="2">
    <source>
        <dbReference type="ARBA" id="ARBA00022649"/>
    </source>
</evidence>
<dbReference type="AlphaFoldDB" id="A0A3A4NG51"/>
<dbReference type="Proteomes" id="UP000265882">
    <property type="component" value="Unassembled WGS sequence"/>
</dbReference>
<name>A0A3A4NG51_ABYX5</name>
<dbReference type="PANTHER" id="PTHR35601">
    <property type="entry name" value="TOXIN RELE"/>
    <property type="match status" value="1"/>
</dbReference>
<sequence>MAVYRLFFKKSVHDDLKALPKKDLKKILDRIRQLAEDPRPSGCEKLTGLERYRLRQGKYRILYSIQDDELTVWVVKIGHRKDIYR</sequence>
<dbReference type="InterPro" id="IPR035093">
    <property type="entry name" value="RelE/ParE_toxin_dom_sf"/>
</dbReference>
<comment type="caution">
    <text evidence="3">The sequence shown here is derived from an EMBL/GenBank/DDBJ whole genome shotgun (WGS) entry which is preliminary data.</text>
</comment>
<organism evidence="3 4">
    <name type="scientific">Abyssobacteria bacterium (strain SURF_5)</name>
    <dbReference type="NCBI Taxonomy" id="2093360"/>
    <lineage>
        <taxon>Bacteria</taxon>
        <taxon>Pseudomonadati</taxon>
        <taxon>Candidatus Hydrogenedentota</taxon>
        <taxon>Candidatus Abyssobacteria</taxon>
    </lineage>
</organism>
<accession>A0A3A4NG51</accession>
<evidence type="ECO:0000313" key="3">
    <source>
        <dbReference type="EMBL" id="RJP15960.1"/>
    </source>
</evidence>
<dbReference type="SUPFAM" id="SSF143011">
    <property type="entry name" value="RelE-like"/>
    <property type="match status" value="1"/>
</dbReference>
<reference evidence="3 4" key="1">
    <citation type="journal article" date="2017" name="ISME J.">
        <title>Energy and carbon metabolisms in a deep terrestrial subsurface fluid microbial community.</title>
        <authorList>
            <person name="Momper L."/>
            <person name="Jungbluth S.P."/>
            <person name="Lee M.D."/>
            <person name="Amend J.P."/>
        </authorList>
    </citation>
    <scope>NUCLEOTIDE SEQUENCE [LARGE SCALE GENOMIC DNA]</scope>
    <source>
        <strain evidence="3">SURF_5</strain>
    </source>
</reference>
<dbReference type="EMBL" id="QZKU01000130">
    <property type="protein sequence ID" value="RJP15960.1"/>
    <property type="molecule type" value="Genomic_DNA"/>
</dbReference>
<proteinExistence type="inferred from homology"/>
<gene>
    <name evidence="3" type="ORF">C4520_19700</name>
</gene>
<protein>
    <submittedName>
        <fullName evidence="3">Type II toxin-antitoxin system RelE/ParE family toxin</fullName>
    </submittedName>
</protein>
<dbReference type="PANTHER" id="PTHR35601:SF1">
    <property type="entry name" value="TOXIN RELE"/>
    <property type="match status" value="1"/>
</dbReference>
<evidence type="ECO:0000256" key="1">
    <source>
        <dbReference type="ARBA" id="ARBA00006226"/>
    </source>
</evidence>